<dbReference type="InterPro" id="IPR038142">
    <property type="entry name" value="Cytochrome_P460_sp"/>
</dbReference>
<evidence type="ECO:0000313" key="4">
    <source>
        <dbReference type="EMBL" id="QLC48818.1"/>
    </source>
</evidence>
<gene>
    <name evidence="4" type="ORF">HWN40_00270</name>
</gene>
<dbReference type="Proteomes" id="UP000509594">
    <property type="component" value="Chromosome"/>
</dbReference>
<feature type="domain" description="EfeO-type cupredoxin-like" evidence="2">
    <location>
        <begin position="191"/>
        <end position="270"/>
    </location>
</feature>
<feature type="region of interest" description="Disordered" evidence="1">
    <location>
        <begin position="27"/>
        <end position="54"/>
    </location>
</feature>
<feature type="domain" description="Cytochrome P460" evidence="3">
    <location>
        <begin position="68"/>
        <end position="182"/>
    </location>
</feature>
<dbReference type="Pfam" id="PF13473">
    <property type="entry name" value="Cupredoxin_1"/>
    <property type="match status" value="1"/>
</dbReference>
<dbReference type="EMBL" id="CP058215">
    <property type="protein sequence ID" value="QLC48818.1"/>
    <property type="molecule type" value="Genomic_DNA"/>
</dbReference>
<dbReference type="Pfam" id="PF16694">
    <property type="entry name" value="Cytochrome_P460"/>
    <property type="match status" value="1"/>
</dbReference>
<dbReference type="InterPro" id="IPR052721">
    <property type="entry name" value="ET_Amicyanin"/>
</dbReference>
<keyword evidence="5" id="KW-1185">Reference proteome</keyword>
<dbReference type="GeneID" id="55820063"/>
<accession>A0A7D5E6F2</accession>
<protein>
    <submittedName>
        <fullName evidence="4">Cytochrome P460 family protein</fullName>
    </submittedName>
</protein>
<dbReference type="PANTHER" id="PTHR36507:SF1">
    <property type="entry name" value="BLL1555 PROTEIN"/>
    <property type="match status" value="1"/>
</dbReference>
<dbReference type="PROSITE" id="PS51257">
    <property type="entry name" value="PROKAR_LIPOPROTEIN"/>
    <property type="match status" value="1"/>
</dbReference>
<dbReference type="RefSeq" id="WP_176963881.1">
    <property type="nucleotide sequence ID" value="NZ_CP058215.1"/>
</dbReference>
<dbReference type="AlphaFoldDB" id="A0A7D5E6F2"/>
<dbReference type="KEGG" id="mzi:HWN40_00270"/>
<dbReference type="OrthoDB" id="139306at2157"/>
<feature type="compositionally biased region" description="Acidic residues" evidence="1">
    <location>
        <begin position="27"/>
        <end position="41"/>
    </location>
</feature>
<dbReference type="InterPro" id="IPR032033">
    <property type="entry name" value="Cytochrome_P460"/>
</dbReference>
<organism evidence="4 5">
    <name type="scientific">Methanolobus zinderi</name>
    <dbReference type="NCBI Taxonomy" id="536044"/>
    <lineage>
        <taxon>Archaea</taxon>
        <taxon>Methanobacteriati</taxon>
        <taxon>Methanobacteriota</taxon>
        <taxon>Stenosarchaea group</taxon>
        <taxon>Methanomicrobia</taxon>
        <taxon>Methanosarcinales</taxon>
        <taxon>Methanosarcinaceae</taxon>
        <taxon>Methanolobus</taxon>
    </lineage>
</organism>
<dbReference type="InterPro" id="IPR028096">
    <property type="entry name" value="EfeO_Cupredoxin"/>
</dbReference>
<evidence type="ECO:0000259" key="2">
    <source>
        <dbReference type="Pfam" id="PF13473"/>
    </source>
</evidence>
<evidence type="ECO:0000259" key="3">
    <source>
        <dbReference type="Pfam" id="PF16694"/>
    </source>
</evidence>
<dbReference type="InterPro" id="IPR008972">
    <property type="entry name" value="Cupredoxin"/>
</dbReference>
<dbReference type="SUPFAM" id="SSF49503">
    <property type="entry name" value="Cupredoxins"/>
    <property type="match status" value="1"/>
</dbReference>
<proteinExistence type="predicted"/>
<dbReference type="Gene3D" id="3.50.70.20">
    <property type="entry name" value="Cytochrome P460"/>
    <property type="match status" value="1"/>
</dbReference>
<reference evidence="4 5" key="1">
    <citation type="submission" date="2020-06" db="EMBL/GenBank/DDBJ databases">
        <title>Methanolobus halotolerans sp. nov., isolated from a saline lake Tus in Siberia.</title>
        <authorList>
            <person name="Shen Y."/>
            <person name="Chen S.-C."/>
            <person name="Lai M.-C."/>
            <person name="Huang H.-H."/>
            <person name="Chiu H.-H."/>
            <person name="Tang S.-L."/>
            <person name="Rogozin D.Y."/>
            <person name="Degermendzhy A.G."/>
        </authorList>
    </citation>
    <scope>NUCLEOTIDE SEQUENCE [LARGE SCALE GENOMIC DNA]</scope>
    <source>
        <strain evidence="4 5">DSM 21339</strain>
    </source>
</reference>
<dbReference type="CDD" id="cd20716">
    <property type="entry name" value="cyt_P460_fam"/>
    <property type="match status" value="1"/>
</dbReference>
<dbReference type="PANTHER" id="PTHR36507">
    <property type="entry name" value="BLL1555 PROTEIN"/>
    <property type="match status" value="1"/>
</dbReference>
<name>A0A7D5E6F2_9EURY</name>
<evidence type="ECO:0000256" key="1">
    <source>
        <dbReference type="SAM" id="MobiDB-lite"/>
    </source>
</evidence>
<sequence length="272" mass="30438">MKIGIMVFLVFIAVILVAGCADTQDQEDLVTEDTDTQDTPEPDSVSVDPDMPEPDGEQVYAYITEENNYKRWSLWPLKEEIYASTSIHGPLLTTYVSDDAETAINERAGVLPYGSIIVRESYDADGELREIGVRYKVQGYDSEHNDWFWAAYSPDGEIIVEGMVDSCQECHSVVADNDYVYTSYITDTPFQEVEVDIRDYSFEPDSITISVGDTVTWTNQDSAVHIVDGGAFRSSALSQGESYSYTFGREGRYSYMCTVHPYQTTGQIIVTG</sequence>
<evidence type="ECO:0000313" key="5">
    <source>
        <dbReference type="Proteomes" id="UP000509594"/>
    </source>
</evidence>
<dbReference type="Gene3D" id="2.60.40.420">
    <property type="entry name" value="Cupredoxins - blue copper proteins"/>
    <property type="match status" value="1"/>
</dbReference>